<dbReference type="Pfam" id="PF12770">
    <property type="entry name" value="CHAT"/>
    <property type="match status" value="1"/>
</dbReference>
<evidence type="ECO:0000259" key="2">
    <source>
        <dbReference type="Pfam" id="PF12770"/>
    </source>
</evidence>
<dbReference type="EMBL" id="AZHF01000005">
    <property type="protein sequence ID" value="OAA75065.1"/>
    <property type="molecule type" value="Genomic_DNA"/>
</dbReference>
<sequence>MGINAQLHAALLHAAESDAEARAMLSEETTLRGKIASVGCISEKLSLNAELTQLRQKMRTNAALVPINQIREGQAINGAEVKQMGERLGGNVVFVDWVHAGLRSGADLLMVIFADGKLQQAAELPLKLKDVDACVAEQLDEDVPLSRETSHRQLRTLYPLVAPLAKFTQSGQVLVLSPTRSLHRIPLHALKVGGKLLIRRNPVMYCQSLSVLRMCQMAAATSSPASSPQGRPLALHPLHGDSGAAHSQALEVAALMGGDLMAEADMNKEGVKRTLRERGAPVVHFHGHVQFEDSEPLHHRLELRIRPATPAPAHLRGGSNHGGDVGAPKNDCDEDDGRLFSDADTLEADDIFDVRLPRPTHVTLVAVAAAGQSSRVRTTTSA</sequence>
<proteinExistence type="predicted"/>
<dbReference type="InterPro" id="IPR024983">
    <property type="entry name" value="CHAT_dom"/>
</dbReference>
<evidence type="ECO:0000313" key="4">
    <source>
        <dbReference type="Proteomes" id="UP000076881"/>
    </source>
</evidence>
<dbReference type="Proteomes" id="UP000076881">
    <property type="component" value="Unassembled WGS sequence"/>
</dbReference>
<keyword evidence="4" id="KW-1185">Reference proteome</keyword>
<reference evidence="3 4" key="1">
    <citation type="journal article" date="2016" name="Genome Biol. Evol.">
        <title>Divergent and convergent evolution of fungal pathogenicity.</title>
        <authorList>
            <person name="Shang Y."/>
            <person name="Xiao G."/>
            <person name="Zheng P."/>
            <person name="Cen K."/>
            <person name="Zhan S."/>
            <person name="Wang C."/>
        </authorList>
    </citation>
    <scope>NUCLEOTIDE SEQUENCE [LARGE SCALE GENOMIC DNA]</scope>
    <source>
        <strain evidence="3 4">RCEF 1005</strain>
    </source>
</reference>
<gene>
    <name evidence="3" type="ORF">LEL_07053</name>
</gene>
<evidence type="ECO:0000313" key="3">
    <source>
        <dbReference type="EMBL" id="OAA75065.1"/>
    </source>
</evidence>
<accession>A0A168FE88</accession>
<dbReference type="OrthoDB" id="9991317at2759"/>
<feature type="domain" description="CHAT" evidence="2">
    <location>
        <begin position="153"/>
        <end position="370"/>
    </location>
</feature>
<comment type="caution">
    <text evidence="3">The sequence shown here is derived from an EMBL/GenBank/DDBJ whole genome shotgun (WGS) entry which is preliminary data.</text>
</comment>
<dbReference type="STRING" id="1081108.A0A168FE88"/>
<name>A0A168FE88_CORDF</name>
<organism evidence="3 4">
    <name type="scientific">Akanthomyces lecanii RCEF 1005</name>
    <dbReference type="NCBI Taxonomy" id="1081108"/>
    <lineage>
        <taxon>Eukaryota</taxon>
        <taxon>Fungi</taxon>
        <taxon>Dikarya</taxon>
        <taxon>Ascomycota</taxon>
        <taxon>Pezizomycotina</taxon>
        <taxon>Sordariomycetes</taxon>
        <taxon>Hypocreomycetidae</taxon>
        <taxon>Hypocreales</taxon>
        <taxon>Cordycipitaceae</taxon>
        <taxon>Akanthomyces</taxon>
        <taxon>Cordyceps confragosa</taxon>
    </lineage>
</organism>
<feature type="region of interest" description="Disordered" evidence="1">
    <location>
        <begin position="310"/>
        <end position="336"/>
    </location>
</feature>
<protein>
    <submittedName>
        <fullName evidence="3">Tetratricopeptide repeat protein</fullName>
    </submittedName>
</protein>
<evidence type="ECO:0000256" key="1">
    <source>
        <dbReference type="SAM" id="MobiDB-lite"/>
    </source>
</evidence>
<dbReference type="AlphaFoldDB" id="A0A168FE88"/>